<organism evidence="1 2">
    <name type="scientific">Deinococcus phoenicis</name>
    <dbReference type="NCBI Taxonomy" id="1476583"/>
    <lineage>
        <taxon>Bacteria</taxon>
        <taxon>Thermotogati</taxon>
        <taxon>Deinococcota</taxon>
        <taxon>Deinococci</taxon>
        <taxon>Deinococcales</taxon>
        <taxon>Deinococcaceae</taxon>
        <taxon>Deinococcus</taxon>
    </lineage>
</organism>
<dbReference type="Proteomes" id="UP000020492">
    <property type="component" value="Unassembled WGS sequence"/>
</dbReference>
<dbReference type="AlphaFoldDB" id="A0A016QMN1"/>
<dbReference type="PATRIC" id="fig|1476583.3.peg.2547"/>
<proteinExistence type="predicted"/>
<protein>
    <submittedName>
        <fullName evidence="1">Uncharacterized protein</fullName>
    </submittedName>
</protein>
<reference evidence="1 2" key="1">
    <citation type="submission" date="2014-03" db="EMBL/GenBank/DDBJ databases">
        <title>Draft genome sequence of Deinococcus phoenicis 1P10ME.</title>
        <authorList>
            <person name="Stepanov V.G."/>
            <person name="Vaishampayan P."/>
            <person name="Venkateswaran K."/>
            <person name="Fox G.E."/>
        </authorList>
    </citation>
    <scope>NUCLEOTIDE SEQUENCE [LARGE SCALE GENOMIC DNA]</scope>
    <source>
        <strain evidence="1 2">1P10ME</strain>
    </source>
</reference>
<evidence type="ECO:0000313" key="1">
    <source>
        <dbReference type="EMBL" id="EYB67405.1"/>
    </source>
</evidence>
<dbReference type="STRING" id="1476583.DEIPH_ctg042orf0004"/>
<dbReference type="RefSeq" id="WP_034358648.1">
    <property type="nucleotide sequence ID" value="NZ_JHAC01000040.1"/>
</dbReference>
<evidence type="ECO:0000313" key="2">
    <source>
        <dbReference type="Proteomes" id="UP000020492"/>
    </source>
</evidence>
<keyword evidence="2" id="KW-1185">Reference proteome</keyword>
<accession>A0A016QMN1</accession>
<gene>
    <name evidence="1" type="ORF">DEIPH_ctg042orf0004</name>
</gene>
<dbReference type="EMBL" id="JHAC01000040">
    <property type="protein sequence ID" value="EYB67405.1"/>
    <property type="molecule type" value="Genomic_DNA"/>
</dbReference>
<comment type="caution">
    <text evidence="1">The sequence shown here is derived from an EMBL/GenBank/DDBJ whole genome shotgun (WGS) entry which is preliminary data.</text>
</comment>
<sequence length="248" mass="27544">MTLPHTPLPDARQRARDGLRRRAVLYEAHRHTDARARKHTRFCLLPHVADELPALSLHLDITDGYPPNVARSAAARIRHLNGMFTKHGPLVLLRFSLPALDAYPLHERTLVTEAREAVADALFGLLADDAPYTVDIHRGAEGGTHAHAVTPLAFVLEDWRGLLADAPHGPGGGRDLPFLAGHGVVIRNTARDRARVAAYVRRHPDGRLWTPGTEDYLHALEDELQRKHMGLPLPRLAWDAGVRHLPTK</sequence>
<name>A0A016QMN1_9DEIO</name>